<evidence type="ECO:0000256" key="2">
    <source>
        <dbReference type="ARBA" id="ARBA00022475"/>
    </source>
</evidence>
<evidence type="ECO:0000256" key="1">
    <source>
        <dbReference type="ARBA" id="ARBA00004429"/>
    </source>
</evidence>
<organism evidence="5 6">
    <name type="scientific">Talaromyces atroroseus</name>
    <dbReference type="NCBI Taxonomy" id="1441469"/>
    <lineage>
        <taxon>Eukaryota</taxon>
        <taxon>Fungi</taxon>
        <taxon>Dikarya</taxon>
        <taxon>Ascomycota</taxon>
        <taxon>Pezizomycotina</taxon>
        <taxon>Eurotiomycetes</taxon>
        <taxon>Eurotiomycetidae</taxon>
        <taxon>Eurotiales</taxon>
        <taxon>Trichocomaceae</taxon>
        <taxon>Talaromyces</taxon>
        <taxon>Talaromyces sect. Trachyspermi</taxon>
    </lineage>
</organism>
<evidence type="ECO:0000313" key="5">
    <source>
        <dbReference type="EMBL" id="OKL56920.1"/>
    </source>
</evidence>
<accession>A0A225A9Z7</accession>
<feature type="transmembrane region" description="Helical" evidence="3">
    <location>
        <begin position="734"/>
        <end position="753"/>
    </location>
</feature>
<evidence type="ECO:0000256" key="3">
    <source>
        <dbReference type="SAM" id="Phobius"/>
    </source>
</evidence>
<name>A0A225A9Z7_TALAT</name>
<feature type="transmembrane region" description="Helical" evidence="3">
    <location>
        <begin position="556"/>
        <end position="576"/>
    </location>
</feature>
<dbReference type="EMBL" id="LFMY01000013">
    <property type="protein sequence ID" value="OKL56920.1"/>
    <property type="molecule type" value="Genomic_DNA"/>
</dbReference>
<feature type="transmembrane region" description="Helical" evidence="3">
    <location>
        <begin position="388"/>
        <end position="408"/>
    </location>
</feature>
<dbReference type="AlphaFoldDB" id="A0A225A9Z7"/>
<reference evidence="5 6" key="1">
    <citation type="submission" date="2015-06" db="EMBL/GenBank/DDBJ databases">
        <title>Talaromyces atroroseus IBT 11181 draft genome.</title>
        <authorList>
            <person name="Rasmussen K.B."/>
            <person name="Rasmussen S."/>
            <person name="Petersen B."/>
            <person name="Sicheritz-Ponten T."/>
            <person name="Mortensen U.H."/>
            <person name="Thrane U."/>
        </authorList>
    </citation>
    <scope>NUCLEOTIDE SEQUENCE [LARGE SCALE GENOMIC DNA]</scope>
    <source>
        <strain evidence="5 6">IBT 11181</strain>
    </source>
</reference>
<feature type="transmembrane region" description="Helical" evidence="3">
    <location>
        <begin position="428"/>
        <end position="445"/>
    </location>
</feature>
<dbReference type="InterPro" id="IPR036259">
    <property type="entry name" value="MFS_trans_sf"/>
</dbReference>
<sequence length="801" mass="87617">MDNRQTVVIAVSAVFFVLASIFVGLYISSCLFVVKKVRLADYLMLLAWLIDLGMAVSLFYAVGKGFGLHEHDIESHNEVALNKAAYVFEVLYVCIYPPTSSKILPVPWEGRTLRSMCLKDPTSMAAKNSVLVFFLALTHGKKTFFWANIVTLVVVNAVGLALTMDQIFHCHPVSAGFRFETLEEHCAGIFPSFLGSSPYNIATDVAILLIPIPLLTRMTLPLRQKLILVVTFGIAILVIVVDVVRIAFLENTAIAQLQRHHGTNVGEVGNRDYTYNAAYAFMWSIVEVNMTITCACVPTLKPLAARVSPFLLGNAKEMSQAEEGESKEFTQAPGRGENMAGEMMEVITSHPEERTAEARDPYAHHVSFVNVLNMRPASMLRLNNRESLPPNILITTLFCLWGFSYGLINVLNTRFGVVAKLTDWESDGLHAAYFGGYLIGPFIVGRYTLKRLGYAATFIVGLYIYACGTLLFWPSAVLGSVPTFIVSNIVTGAGLGLLETTANSFISMCGPLEYSEIRLCVAQGFQGIGGTAAYELAERAIFKSSNNVIQVVHAQWAYLGISFFDVLLSVIFYYLPIPEAPDEDLKELADRRPENKATVLGMPVFGVTLGLGVWSQFLYVGGQEVHIVGFYEYVTGSKPTSRLSASDLEGVGNAVFTIGRFLSALIIWLFLNPRRTLLVLYVCLIIFGALCMRTTGSVAITMAILVFLFEGGIFPIIFAISLRGTAQHAKTASTVLAAAISGGAFFLFAQHAAKLAHNVAYGYSIVVALWSAGAIFPLYLNLVPAAKRQVDPVGGEFIQEE</sequence>
<evidence type="ECO:0000259" key="4">
    <source>
        <dbReference type="Pfam" id="PF20684"/>
    </source>
</evidence>
<keyword evidence="3" id="KW-0472">Membrane</keyword>
<dbReference type="InterPro" id="IPR049326">
    <property type="entry name" value="Rhodopsin_dom_fungi"/>
</dbReference>
<dbReference type="OrthoDB" id="546893at2759"/>
<dbReference type="SUPFAM" id="SSF103473">
    <property type="entry name" value="MFS general substrate transporter"/>
    <property type="match status" value="1"/>
</dbReference>
<dbReference type="Proteomes" id="UP000214365">
    <property type="component" value="Unassembled WGS sequence"/>
</dbReference>
<feature type="transmembrane region" description="Helical" evidence="3">
    <location>
        <begin position="452"/>
        <end position="473"/>
    </location>
</feature>
<proteinExistence type="predicted"/>
<dbReference type="Pfam" id="PF20684">
    <property type="entry name" value="Fung_rhodopsin"/>
    <property type="match status" value="1"/>
</dbReference>
<dbReference type="GO" id="GO:0022857">
    <property type="term" value="F:transmembrane transporter activity"/>
    <property type="evidence" value="ECO:0007669"/>
    <property type="project" value="InterPro"/>
</dbReference>
<feature type="transmembrane region" description="Helical" evidence="3">
    <location>
        <begin position="39"/>
        <end position="62"/>
    </location>
</feature>
<feature type="transmembrane region" description="Helical" evidence="3">
    <location>
        <begin position="759"/>
        <end position="780"/>
    </location>
</feature>
<dbReference type="InterPro" id="IPR050375">
    <property type="entry name" value="MFS_TsgA-like"/>
</dbReference>
<dbReference type="Pfam" id="PF07690">
    <property type="entry name" value="MFS_1"/>
    <property type="match status" value="1"/>
</dbReference>
<dbReference type="PANTHER" id="PTHR43702">
    <property type="entry name" value="L-FUCOSE-PROTON SYMPORTER"/>
    <property type="match status" value="1"/>
</dbReference>
<comment type="subcellular location">
    <subcellularLocation>
        <location evidence="1">Cell inner membrane</location>
        <topology evidence="1">Multi-pass membrane protein</topology>
    </subcellularLocation>
</comment>
<evidence type="ECO:0000313" key="6">
    <source>
        <dbReference type="Proteomes" id="UP000214365"/>
    </source>
</evidence>
<dbReference type="PANTHER" id="PTHR43702:SF13">
    <property type="entry name" value="MONOSACCHARIDE TRANSPORTER, PUTATIVE (AFU_ORTHOLOGUE AFUA_4G06630)-RELATED"/>
    <property type="match status" value="1"/>
</dbReference>
<feature type="transmembrane region" description="Helical" evidence="3">
    <location>
        <begin position="651"/>
        <end position="671"/>
    </location>
</feature>
<feature type="transmembrane region" description="Helical" evidence="3">
    <location>
        <begin position="143"/>
        <end position="162"/>
    </location>
</feature>
<feature type="transmembrane region" description="Helical" evidence="3">
    <location>
        <begin position="678"/>
        <end position="696"/>
    </location>
</feature>
<feature type="transmembrane region" description="Helical" evidence="3">
    <location>
        <begin position="226"/>
        <end position="248"/>
    </location>
</feature>
<comment type="caution">
    <text evidence="5">The sequence shown here is derived from an EMBL/GenBank/DDBJ whole genome shotgun (WGS) entry which is preliminary data.</text>
</comment>
<dbReference type="STRING" id="1441469.A0A225A9Z7"/>
<feature type="domain" description="Rhodopsin" evidence="4">
    <location>
        <begin position="122"/>
        <end position="305"/>
    </location>
</feature>
<dbReference type="GeneID" id="31007627"/>
<feature type="transmembrane region" description="Helical" evidence="3">
    <location>
        <begin position="597"/>
        <end position="619"/>
    </location>
</feature>
<dbReference type="RefSeq" id="XP_020117041.1">
    <property type="nucleotide sequence ID" value="XM_020262769.1"/>
</dbReference>
<gene>
    <name evidence="5" type="ORF">UA08_07871</name>
</gene>
<dbReference type="InterPro" id="IPR011701">
    <property type="entry name" value="MFS"/>
</dbReference>
<keyword evidence="3" id="KW-1133">Transmembrane helix</keyword>
<keyword evidence="6" id="KW-1185">Reference proteome</keyword>
<keyword evidence="3" id="KW-0812">Transmembrane</keyword>
<dbReference type="Gene3D" id="1.20.1250.20">
    <property type="entry name" value="MFS general substrate transporter like domains"/>
    <property type="match status" value="2"/>
</dbReference>
<feature type="transmembrane region" description="Helical" evidence="3">
    <location>
        <begin position="702"/>
        <end position="722"/>
    </location>
</feature>
<dbReference type="GO" id="GO:0005886">
    <property type="term" value="C:plasma membrane"/>
    <property type="evidence" value="ECO:0007669"/>
    <property type="project" value="UniProtKB-SubCell"/>
</dbReference>
<keyword evidence="2" id="KW-1003">Cell membrane</keyword>
<feature type="transmembrane region" description="Helical" evidence="3">
    <location>
        <begin position="6"/>
        <end position="27"/>
    </location>
</feature>
<protein>
    <recommendedName>
        <fullName evidence="4">Rhodopsin domain-containing protein</fullName>
    </recommendedName>
</protein>